<dbReference type="AlphaFoldDB" id="A0A9P9FCH1"/>
<dbReference type="Proteomes" id="UP000717696">
    <property type="component" value="Unassembled WGS sequence"/>
</dbReference>
<dbReference type="CDD" id="cd12148">
    <property type="entry name" value="fungal_TF_MHR"/>
    <property type="match status" value="1"/>
</dbReference>
<keyword evidence="2" id="KW-1185">Reference proteome</keyword>
<gene>
    <name evidence="1" type="ORF">B0J13DRAFT_617548</name>
</gene>
<name>A0A9P9FCH1_9HYPO</name>
<dbReference type="EMBL" id="JAGMUU010000003">
    <property type="protein sequence ID" value="KAH7157453.1"/>
    <property type="molecule type" value="Genomic_DNA"/>
</dbReference>
<protein>
    <submittedName>
        <fullName evidence="1">Fungal-specific transcription factor</fullName>
    </submittedName>
</protein>
<comment type="caution">
    <text evidence="1">The sequence shown here is derived from an EMBL/GenBank/DDBJ whole genome shotgun (WGS) entry which is preliminary data.</text>
</comment>
<evidence type="ECO:0000313" key="2">
    <source>
        <dbReference type="Proteomes" id="UP000717696"/>
    </source>
</evidence>
<accession>A0A9P9FCH1</accession>
<evidence type="ECO:0000313" key="1">
    <source>
        <dbReference type="EMBL" id="KAH7157453.1"/>
    </source>
</evidence>
<dbReference type="PANTHER" id="PTHR47256:SF10">
    <property type="entry name" value="ZN(II)2CYS6 TRANSCRIPTION FACTOR (EUROFUNG)"/>
    <property type="match status" value="1"/>
</dbReference>
<reference evidence="1" key="1">
    <citation type="journal article" date="2021" name="Nat. Commun.">
        <title>Genetic determinants of endophytism in the Arabidopsis root mycobiome.</title>
        <authorList>
            <person name="Mesny F."/>
            <person name="Miyauchi S."/>
            <person name="Thiergart T."/>
            <person name="Pickel B."/>
            <person name="Atanasova L."/>
            <person name="Karlsson M."/>
            <person name="Huettel B."/>
            <person name="Barry K.W."/>
            <person name="Haridas S."/>
            <person name="Chen C."/>
            <person name="Bauer D."/>
            <person name="Andreopoulos W."/>
            <person name="Pangilinan J."/>
            <person name="LaButti K."/>
            <person name="Riley R."/>
            <person name="Lipzen A."/>
            <person name="Clum A."/>
            <person name="Drula E."/>
            <person name="Henrissat B."/>
            <person name="Kohler A."/>
            <person name="Grigoriev I.V."/>
            <person name="Martin F.M."/>
            <person name="Hacquard S."/>
        </authorList>
    </citation>
    <scope>NUCLEOTIDE SEQUENCE</scope>
    <source>
        <strain evidence="1">MPI-CAGE-AT-0021</strain>
    </source>
</reference>
<dbReference type="OrthoDB" id="5595695at2759"/>
<proteinExistence type="predicted"/>
<dbReference type="InterPro" id="IPR053187">
    <property type="entry name" value="Notoamide_regulator"/>
</dbReference>
<dbReference type="PANTHER" id="PTHR47256">
    <property type="entry name" value="ZN(II)2CYS6 TRANSCRIPTION FACTOR (EUROFUNG)-RELATED"/>
    <property type="match status" value="1"/>
</dbReference>
<organism evidence="1 2">
    <name type="scientific">Dactylonectria estremocensis</name>
    <dbReference type="NCBI Taxonomy" id="1079267"/>
    <lineage>
        <taxon>Eukaryota</taxon>
        <taxon>Fungi</taxon>
        <taxon>Dikarya</taxon>
        <taxon>Ascomycota</taxon>
        <taxon>Pezizomycotina</taxon>
        <taxon>Sordariomycetes</taxon>
        <taxon>Hypocreomycetidae</taxon>
        <taxon>Hypocreales</taxon>
        <taxon>Nectriaceae</taxon>
        <taxon>Dactylonectria</taxon>
    </lineage>
</organism>
<sequence>MLPQMQLTQTMDYLPDCGPIKDACQRPASTPISPLANIHDRLFCKSQVQDPGLDTPPTTSGRELPMATLPISRWTRVSIDDEMLTHLFTLFWTWDNTVAKIIHWGLFVGDMCAEIHPSIDAQEPPRHQFCSEFLINAMLAVATIYDVERTSSPNSATQGRLFADEALRLLETKQHLPTLPYLQGVAILWAYEETLGNATTAAALLAQLFELHATCGFFQPDPRLYQVEAVKKATRIHKATALIAWGFYGLDAKISFTYSCSMRIKKPMFPKPYWGDETSNTGFDSLNDLWFPYPVSIQPRLSYHKEAIDAECEFAEFAEQALLIVEEARTSPVPDYVKTKTIYNRLITRKSALLGRFNDNGNSLPAKVFLQISFDMLAIKLLEPFTRLSFLEFDGGQTSQSLSFLHSDSIISALWNYRTAFGMRHEYWMIHACQIAAMVVLPHLSGATTQAEMFRRTCELLHDMGKRLPLANHVLSTLKAVIAREGIEMPIGVSRFIAMAGKADRVHINNVRILGVDGPLDVAFDREILKMNYEDRRSF</sequence>